<organism evidence="1 2">
    <name type="scientific">Butyricicoccus faecihominis</name>
    <dbReference type="NCBI Taxonomy" id="1712515"/>
    <lineage>
        <taxon>Bacteria</taxon>
        <taxon>Bacillati</taxon>
        <taxon>Bacillota</taxon>
        <taxon>Clostridia</taxon>
        <taxon>Eubacteriales</taxon>
        <taxon>Butyricicoccaceae</taxon>
        <taxon>Butyricicoccus</taxon>
    </lineage>
</organism>
<evidence type="ECO:0000313" key="1">
    <source>
        <dbReference type="EMBL" id="GFO88409.1"/>
    </source>
</evidence>
<comment type="caution">
    <text evidence="1">The sequence shown here is derived from an EMBL/GenBank/DDBJ whole genome shotgun (WGS) entry which is preliminary data.</text>
</comment>
<proteinExistence type="predicted"/>
<gene>
    <name evidence="1" type="ORF">BUFA31_15730</name>
</gene>
<evidence type="ECO:0000313" key="2">
    <source>
        <dbReference type="Proteomes" id="UP000620147"/>
    </source>
</evidence>
<dbReference type="RefSeq" id="WP_188885496.1">
    <property type="nucleotide sequence ID" value="NZ_BLYJ01000018.1"/>
</dbReference>
<keyword evidence="2" id="KW-1185">Reference proteome</keyword>
<name>A0ABQ1E0A9_9FIRM</name>
<accession>A0ABQ1E0A9</accession>
<sequence length="94" mass="10649">MNNQSQNTSFIFLDLGQNGQCLLSVPAFVAENARVYQAEFDKWLQSSTEHDYWVTAPDGTKALCFDGAEAFVAWLNQYVLQDSEVKAQRIPTNR</sequence>
<dbReference type="Proteomes" id="UP000620147">
    <property type="component" value="Unassembled WGS sequence"/>
</dbReference>
<protein>
    <submittedName>
        <fullName evidence="1">Uncharacterized protein</fullName>
    </submittedName>
</protein>
<reference evidence="1 2" key="1">
    <citation type="submission" date="2020-06" db="EMBL/GenBank/DDBJ databases">
        <title>Characterization of fructooligosaccharide metabolism and fructooligosaccharide-degrading enzymes in human commensal butyrate producers.</title>
        <authorList>
            <person name="Tanno H."/>
            <person name="Fujii T."/>
            <person name="Hirano K."/>
            <person name="Maeno S."/>
            <person name="Tonozuka T."/>
            <person name="Sakamoto M."/>
            <person name="Ohkuma M."/>
            <person name="Tochio T."/>
            <person name="Endo A."/>
        </authorList>
    </citation>
    <scope>NUCLEOTIDE SEQUENCE [LARGE SCALE GENOMIC DNA]</scope>
    <source>
        <strain evidence="1 2">JCM 31056</strain>
    </source>
</reference>
<dbReference type="EMBL" id="BLYJ01000018">
    <property type="protein sequence ID" value="GFO88409.1"/>
    <property type="molecule type" value="Genomic_DNA"/>
</dbReference>